<feature type="chain" id="PRO_5012832604" description="TRAP transporter TAXI family solute receptor" evidence="1">
    <location>
        <begin position="22"/>
        <end position="315"/>
    </location>
</feature>
<dbReference type="Pfam" id="PF16868">
    <property type="entry name" value="NMT1_3"/>
    <property type="match status" value="1"/>
</dbReference>
<dbReference type="PANTHER" id="PTHR42941:SF1">
    <property type="entry name" value="SLL1037 PROTEIN"/>
    <property type="match status" value="1"/>
</dbReference>
<evidence type="ECO:0000313" key="2">
    <source>
        <dbReference type="EMBL" id="ATI43988.1"/>
    </source>
</evidence>
<dbReference type="EMBL" id="CP021409">
    <property type="protein sequence ID" value="ATI43988.1"/>
    <property type="molecule type" value="Genomic_DNA"/>
</dbReference>
<protein>
    <recommendedName>
        <fullName evidence="4">TRAP transporter TAXI family solute receptor</fullName>
    </recommendedName>
</protein>
<accession>A0A291M592</accession>
<dbReference type="KEGG" id="cmag:CBW24_17760"/>
<geneLocation type="plasmid" evidence="3">
    <name>pdy25-e</name>
</geneLocation>
<reference evidence="2 3" key="1">
    <citation type="submission" date="2017-05" db="EMBL/GenBank/DDBJ databases">
        <title>Comparative genomic and metabolic analysis of manganese-oxidizing mechanisms in Celeribater manganoxidans DY25T: its adaption to the environment of polymetallic nodule.</title>
        <authorList>
            <person name="Wang X."/>
        </authorList>
    </citation>
    <scope>NUCLEOTIDE SEQUENCE [LARGE SCALE GENOMIC DNA]</scope>
    <source>
        <strain evidence="2 3">DY25</strain>
        <plasmid evidence="3">pdy25-e</plasmid>
    </source>
</reference>
<dbReference type="PANTHER" id="PTHR42941">
    <property type="entry name" value="SLL1037 PROTEIN"/>
    <property type="match status" value="1"/>
</dbReference>
<gene>
    <name evidence="2" type="ORF">CBW24_17760</name>
</gene>
<dbReference type="Proteomes" id="UP000219050">
    <property type="component" value="Plasmid pDY25-E"/>
</dbReference>
<evidence type="ECO:0008006" key="4">
    <source>
        <dbReference type="Google" id="ProtNLM"/>
    </source>
</evidence>
<dbReference type="SUPFAM" id="SSF53850">
    <property type="entry name" value="Periplasmic binding protein-like II"/>
    <property type="match status" value="1"/>
</dbReference>
<name>A0A291M592_9RHOB</name>
<evidence type="ECO:0000313" key="3">
    <source>
        <dbReference type="Proteomes" id="UP000219050"/>
    </source>
</evidence>
<keyword evidence="2" id="KW-0614">Plasmid</keyword>
<organism evidence="2 3">
    <name type="scientific">Pacificitalea manganoxidans</name>
    <dbReference type="NCBI Taxonomy" id="1411902"/>
    <lineage>
        <taxon>Bacteria</taxon>
        <taxon>Pseudomonadati</taxon>
        <taxon>Pseudomonadota</taxon>
        <taxon>Alphaproteobacteria</taxon>
        <taxon>Rhodobacterales</taxon>
        <taxon>Paracoccaceae</taxon>
        <taxon>Pacificitalea</taxon>
    </lineage>
</organism>
<dbReference type="NCBIfam" id="TIGR02122">
    <property type="entry name" value="TRAP_TAXI"/>
    <property type="match status" value="1"/>
</dbReference>
<feature type="signal peptide" evidence="1">
    <location>
        <begin position="1"/>
        <end position="21"/>
    </location>
</feature>
<dbReference type="RefSeq" id="WP_088664834.1">
    <property type="nucleotide sequence ID" value="NZ_CP021409.1"/>
</dbReference>
<proteinExistence type="predicted"/>
<keyword evidence="3" id="KW-1185">Reference proteome</keyword>
<keyword evidence="1" id="KW-0732">Signal</keyword>
<dbReference type="Gene3D" id="3.40.190.10">
    <property type="entry name" value="Periplasmic binding protein-like II"/>
    <property type="match status" value="2"/>
</dbReference>
<sequence>MRNIIALATAAVLSFGVVAEAQVASIGTTKGGAIAQIGDAVAAVVSRDAGFQMRPQKMSGTQQYIAAVDMGRVDFGVSNVMQYYMAQSGTGLAEGQAFENLRLVATLVPFTQGIIVRAESDVQSVADLKGLRIPAGYGSSPLFDTFWRAFLETADLSYDDVTEVPVASLPKSWDAFKQGQVDAVIAAAGSGAVQEMNVMIDGGIRYIPIETSDALLAALPKTRIEPIETSDALVGVGDDNVMHRYEVVLFANADLDEETVYQTVKAIADNTEALQASSPLWNDYDPADLAHDYELEYHPGAVRYFREAGLMDANG</sequence>
<evidence type="ECO:0000256" key="1">
    <source>
        <dbReference type="SAM" id="SignalP"/>
    </source>
</evidence>
<dbReference type="AlphaFoldDB" id="A0A291M592"/>
<dbReference type="OrthoDB" id="9776669at2"/>
<dbReference type="InterPro" id="IPR011852">
    <property type="entry name" value="TRAP_TAXI"/>
</dbReference>